<dbReference type="Pfam" id="PF03704">
    <property type="entry name" value="BTAD"/>
    <property type="match status" value="1"/>
</dbReference>
<dbReference type="GO" id="GO:0000160">
    <property type="term" value="P:phosphorelay signal transduction system"/>
    <property type="evidence" value="ECO:0007669"/>
    <property type="project" value="InterPro"/>
</dbReference>
<name>A0A4R4ZPT0_9ACTN</name>
<keyword evidence="2" id="KW-0805">Transcription regulation</keyword>
<evidence type="ECO:0000256" key="2">
    <source>
        <dbReference type="ARBA" id="ARBA00023015"/>
    </source>
</evidence>
<dbReference type="Pfam" id="PF13424">
    <property type="entry name" value="TPR_12"/>
    <property type="match status" value="1"/>
</dbReference>
<evidence type="ECO:0000313" key="8">
    <source>
        <dbReference type="Proteomes" id="UP000295124"/>
    </source>
</evidence>
<dbReference type="GO" id="GO:0043531">
    <property type="term" value="F:ADP binding"/>
    <property type="evidence" value="ECO:0007669"/>
    <property type="project" value="InterPro"/>
</dbReference>
<evidence type="ECO:0000256" key="4">
    <source>
        <dbReference type="ARBA" id="ARBA00023163"/>
    </source>
</evidence>
<sequence length="996" mass="107129">MAGRSCEFLAGFCTTLLTTCHRVVVERCVRGLGVTAEIRLLGEVDALVDGRPVDLGPPMQRCMLAALAVEADRVVPVDRLVARVWGADAPPRARATLHSYISRLRGILSGVAGVSIVRRSGGYALVTATTEPVLDLHRFRVLCARAREDEGDAARWLTEALALWRGDALTGLNGSWAEAERDQLGQERLAAQHDLVEARLRSGHGEELVAELSARVGEYPSDERVASQYMLALYQAGRAAEALRHYQQIRTSLVEELGADPGPELQDLHRQILAADLPRAVAPTDSGATAVVAGRNCLPRDLPDFTGRENELARLAASADDLATVYTVDGMAGVGKTAFAVHAGHLLADRFPDGALFVDLQGHSAGKTPLTADEALDVLLGQLAIAVTVDAKAQWRAKTAALRLLVIFDNAVDESQVAPLLPAGPSLVIVTSRARLPNLAGARPLSLVVLPEEEATAFFARQVGADRAAAEPEAVAHIVRICAGLPLALRLSGARLAHRTAWPVAHLSAQLANARGRLPQLFADREVALAFRMSHEHLPAADQQIFYALARHPGADADAAVLAAMTDMPLERADDALQRLVDVHLAEEPVPGRYRQHDLLRQYARSLSDDPQMTEKMLDHYITAIADATAQQAGSGPEADAAHAWLIVERGNLLAATRCAAAEGYSNHAWRLTISFWHFLGRDVADDPIELLEQGLATAQETGEGGEGLLSTLLALAHWSAGHTSRAYDLLTASAKQQENTESHAHTLALLGLMHLQRGAHAQAAQHAEAAFNELAELGRLSPLGIDAKVITSWTRGVVHGLNGEHETALAYLRTAYNDCEALGQVSPNDHVLTALARCLIALGASEEALGHLHQARDLRQRIDDREGEAETLILIGTAHRSSGHAHDALEPLRAAVTMLDDDARLQAHARIELGRTLAVLGITTEAIEHYDLALTLATQGEHLHEQAQAHHELAALLNEDDPELSQKHQQTAAKISTQLDLNQPASLPHLRPAGW</sequence>
<dbReference type="SUPFAM" id="SSF48452">
    <property type="entry name" value="TPR-like"/>
    <property type="match status" value="3"/>
</dbReference>
<gene>
    <name evidence="7" type="ORF">E1263_09095</name>
</gene>
<dbReference type="SUPFAM" id="SSF52540">
    <property type="entry name" value="P-loop containing nucleoside triphosphate hydrolases"/>
    <property type="match status" value="1"/>
</dbReference>
<dbReference type="SMART" id="SM00862">
    <property type="entry name" value="Trans_reg_C"/>
    <property type="match status" value="1"/>
</dbReference>
<dbReference type="InterPro" id="IPR019734">
    <property type="entry name" value="TPR_rpt"/>
</dbReference>
<comment type="similarity">
    <text evidence="1">Belongs to the AfsR/DnrI/RedD regulatory family.</text>
</comment>
<dbReference type="InterPro" id="IPR016032">
    <property type="entry name" value="Sig_transdc_resp-reg_C-effctor"/>
</dbReference>
<organism evidence="7 8">
    <name type="scientific">Kribbella antibiotica</name>
    <dbReference type="NCBI Taxonomy" id="190195"/>
    <lineage>
        <taxon>Bacteria</taxon>
        <taxon>Bacillati</taxon>
        <taxon>Actinomycetota</taxon>
        <taxon>Actinomycetes</taxon>
        <taxon>Propionibacteriales</taxon>
        <taxon>Kribbellaceae</taxon>
        <taxon>Kribbella</taxon>
    </lineage>
</organism>
<dbReference type="OrthoDB" id="4326794at2"/>
<dbReference type="PANTHER" id="PTHR35807">
    <property type="entry name" value="TRANSCRIPTIONAL REGULATOR REDD-RELATED"/>
    <property type="match status" value="1"/>
</dbReference>
<accession>A0A4R4ZPT0</accession>
<dbReference type="AlphaFoldDB" id="A0A4R4ZPT0"/>
<dbReference type="Gene3D" id="3.40.50.300">
    <property type="entry name" value="P-loop containing nucleotide triphosphate hydrolases"/>
    <property type="match status" value="1"/>
</dbReference>
<evidence type="ECO:0000259" key="6">
    <source>
        <dbReference type="PROSITE" id="PS51755"/>
    </source>
</evidence>
<keyword evidence="8" id="KW-1185">Reference proteome</keyword>
<dbReference type="PROSITE" id="PS51755">
    <property type="entry name" value="OMPR_PHOB"/>
    <property type="match status" value="1"/>
</dbReference>
<dbReference type="InterPro" id="IPR027417">
    <property type="entry name" value="P-loop_NTPase"/>
</dbReference>
<evidence type="ECO:0000256" key="1">
    <source>
        <dbReference type="ARBA" id="ARBA00005820"/>
    </source>
</evidence>
<dbReference type="Proteomes" id="UP000295124">
    <property type="component" value="Unassembled WGS sequence"/>
</dbReference>
<dbReference type="Pfam" id="PF00486">
    <property type="entry name" value="Trans_reg_C"/>
    <property type="match status" value="1"/>
</dbReference>
<dbReference type="GO" id="GO:0006355">
    <property type="term" value="P:regulation of DNA-templated transcription"/>
    <property type="evidence" value="ECO:0007669"/>
    <property type="project" value="InterPro"/>
</dbReference>
<protein>
    <submittedName>
        <fullName evidence="7">AfsR/SARP family transcriptional regulator</fullName>
    </submittedName>
</protein>
<dbReference type="Gene3D" id="1.25.40.10">
    <property type="entry name" value="Tetratricopeptide repeat domain"/>
    <property type="match status" value="3"/>
</dbReference>
<dbReference type="SUPFAM" id="SSF46894">
    <property type="entry name" value="C-terminal effector domain of the bipartite response regulators"/>
    <property type="match status" value="1"/>
</dbReference>
<feature type="domain" description="OmpR/PhoB-type" evidence="6">
    <location>
        <begin position="29"/>
        <end position="127"/>
    </location>
</feature>
<dbReference type="SMART" id="SM01043">
    <property type="entry name" value="BTAD"/>
    <property type="match status" value="1"/>
</dbReference>
<evidence type="ECO:0000256" key="5">
    <source>
        <dbReference type="PROSITE-ProRule" id="PRU01091"/>
    </source>
</evidence>
<dbReference type="Gene3D" id="1.10.10.10">
    <property type="entry name" value="Winged helix-like DNA-binding domain superfamily/Winged helix DNA-binding domain"/>
    <property type="match status" value="1"/>
</dbReference>
<keyword evidence="3 5" id="KW-0238">DNA-binding</keyword>
<dbReference type="InterPro" id="IPR011990">
    <property type="entry name" value="TPR-like_helical_dom_sf"/>
</dbReference>
<dbReference type="PANTHER" id="PTHR35807:SF1">
    <property type="entry name" value="TRANSCRIPTIONAL REGULATOR REDD"/>
    <property type="match status" value="1"/>
</dbReference>
<dbReference type="GO" id="GO:0003677">
    <property type="term" value="F:DNA binding"/>
    <property type="evidence" value="ECO:0007669"/>
    <property type="project" value="UniProtKB-UniRule"/>
</dbReference>
<proteinExistence type="inferred from homology"/>
<evidence type="ECO:0000313" key="7">
    <source>
        <dbReference type="EMBL" id="TDD60948.1"/>
    </source>
</evidence>
<evidence type="ECO:0000256" key="3">
    <source>
        <dbReference type="ARBA" id="ARBA00023125"/>
    </source>
</evidence>
<dbReference type="EMBL" id="SMKX01000019">
    <property type="protein sequence ID" value="TDD60948.1"/>
    <property type="molecule type" value="Genomic_DNA"/>
</dbReference>
<dbReference type="SMART" id="SM00028">
    <property type="entry name" value="TPR"/>
    <property type="match status" value="4"/>
</dbReference>
<feature type="DNA-binding region" description="OmpR/PhoB-type" evidence="5">
    <location>
        <begin position="29"/>
        <end position="127"/>
    </location>
</feature>
<dbReference type="InterPro" id="IPR001867">
    <property type="entry name" value="OmpR/PhoB-type_DNA-bd"/>
</dbReference>
<dbReference type="InterPro" id="IPR036388">
    <property type="entry name" value="WH-like_DNA-bd_sf"/>
</dbReference>
<dbReference type="InterPro" id="IPR005158">
    <property type="entry name" value="BTAD"/>
</dbReference>
<comment type="caution">
    <text evidence="7">The sequence shown here is derived from an EMBL/GenBank/DDBJ whole genome shotgun (WGS) entry which is preliminary data.</text>
</comment>
<reference evidence="7 8" key="1">
    <citation type="submission" date="2019-03" db="EMBL/GenBank/DDBJ databases">
        <title>Draft genome sequences of novel Actinobacteria.</title>
        <authorList>
            <person name="Sahin N."/>
            <person name="Ay H."/>
            <person name="Saygin H."/>
        </authorList>
    </citation>
    <scope>NUCLEOTIDE SEQUENCE [LARGE SCALE GENOMIC DNA]</scope>
    <source>
        <strain evidence="7 8">JCM 13523</strain>
    </source>
</reference>
<dbReference type="CDD" id="cd15831">
    <property type="entry name" value="BTAD"/>
    <property type="match status" value="1"/>
</dbReference>
<dbReference type="InterPro" id="IPR051677">
    <property type="entry name" value="AfsR-DnrI-RedD_regulator"/>
</dbReference>
<dbReference type="PRINTS" id="PR00364">
    <property type="entry name" value="DISEASERSIST"/>
</dbReference>
<keyword evidence="4" id="KW-0804">Transcription</keyword>